<dbReference type="HOGENOM" id="CLU_3061757_0_0_0"/>
<dbReference type="EMBL" id="CP002158">
    <property type="protein sequence ID" value="ADL27179.1"/>
    <property type="molecule type" value="Genomic_DNA"/>
</dbReference>
<sequence length="53" mass="6326">MCIGLFCYPELLKEIRQVVSWGIFPLLVDEKIVILIKKGQKSKNSFWFNELFY</sequence>
<dbReference type="STRING" id="59374.FSU_0635"/>
<dbReference type="Proteomes" id="UP000000517">
    <property type="component" value="Chromosome"/>
</dbReference>
<evidence type="ECO:0000313" key="1">
    <source>
        <dbReference type="EMBL" id="ADL27179.1"/>
    </source>
</evidence>
<evidence type="ECO:0000313" key="2">
    <source>
        <dbReference type="Proteomes" id="UP000000517"/>
    </source>
</evidence>
<organism evidence="1 2">
    <name type="scientific">Fibrobacter succinogenes (strain ATCC 19169 / S85)</name>
    <dbReference type="NCBI Taxonomy" id="59374"/>
    <lineage>
        <taxon>Bacteria</taxon>
        <taxon>Pseudomonadati</taxon>
        <taxon>Fibrobacterota</taxon>
        <taxon>Fibrobacteria</taxon>
        <taxon>Fibrobacterales</taxon>
        <taxon>Fibrobacteraceae</taxon>
        <taxon>Fibrobacter</taxon>
    </lineage>
</organism>
<gene>
    <name evidence="1" type="ordered locus">FSU_0635</name>
</gene>
<accession>D9S7A8</accession>
<reference evidence="2" key="1">
    <citation type="submission" date="2010-08" db="EMBL/GenBank/DDBJ databases">
        <title>Complete sequence of Fibrobacter succinogenes subsp. succinogenes S85.</title>
        <authorList>
            <person name="Durkin A.S."/>
            <person name="Nelson K.E."/>
            <person name="Morrison M."/>
            <person name="Forsberg C.W."/>
            <person name="Wilson D.B."/>
            <person name="Russell J.B."/>
            <person name="Cann I.K.O."/>
            <person name="Mackie R.I."/>
            <person name="White B.A."/>
        </authorList>
    </citation>
    <scope>NUCLEOTIDE SEQUENCE [LARGE SCALE GENOMIC DNA]</scope>
    <source>
        <strain evidence="2">ATCC 19169 / S85</strain>
    </source>
</reference>
<dbReference type="KEGG" id="fsc:FSU_0635"/>
<dbReference type="AlphaFoldDB" id="D9S7A8"/>
<protein>
    <submittedName>
        <fullName evidence="1">Uncharacterized protein</fullName>
    </submittedName>
</protein>
<proteinExistence type="predicted"/>
<name>D9S7A8_FIBSS</name>